<keyword evidence="6" id="KW-0547">Nucleotide-binding</keyword>
<evidence type="ECO:0000259" key="13">
    <source>
        <dbReference type="PROSITE" id="PS50160"/>
    </source>
</evidence>
<dbReference type="AlphaFoldDB" id="A0A1G9II65"/>
<keyword evidence="9" id="KW-0233">DNA recombination</keyword>
<dbReference type="OrthoDB" id="9767858at2"/>
<dbReference type="CDD" id="cd07897">
    <property type="entry name" value="Adenylation_DNA_ligase_Bac1"/>
    <property type="match status" value="1"/>
</dbReference>
<keyword evidence="2 14" id="KW-0436">Ligase</keyword>
<gene>
    <name evidence="14" type="ORF">SAMN05421823_10513</name>
</gene>
<evidence type="ECO:0000256" key="9">
    <source>
        <dbReference type="ARBA" id="ARBA00023172"/>
    </source>
</evidence>
<proteinExistence type="predicted"/>
<keyword evidence="10" id="KW-0234">DNA repair</keyword>
<dbReference type="SUPFAM" id="SSF50249">
    <property type="entry name" value="Nucleic acid-binding proteins"/>
    <property type="match status" value="1"/>
</dbReference>
<keyword evidence="5" id="KW-0479">Metal-binding</keyword>
<keyword evidence="8" id="KW-0067">ATP-binding</keyword>
<dbReference type="NCBIfam" id="NF006701">
    <property type="entry name" value="PRK09247.1"/>
    <property type="match status" value="1"/>
</dbReference>
<comment type="catalytic activity">
    <reaction evidence="12">
        <text>ATP + (deoxyribonucleotide)n-3'-hydroxyl + 5'-phospho-(deoxyribonucleotide)m = (deoxyribonucleotide)n+m + AMP + diphosphate.</text>
        <dbReference type="EC" id="6.5.1.1"/>
    </reaction>
</comment>
<dbReference type="PANTHER" id="PTHR45674:SF13">
    <property type="entry name" value="DNA LIGASE-RELATED"/>
    <property type="match status" value="1"/>
</dbReference>
<name>A0A1G9II65_9BACT</name>
<dbReference type="GO" id="GO:0051301">
    <property type="term" value="P:cell division"/>
    <property type="evidence" value="ECO:0007669"/>
    <property type="project" value="UniProtKB-KW"/>
</dbReference>
<dbReference type="GO" id="GO:0003910">
    <property type="term" value="F:DNA ligase (ATP) activity"/>
    <property type="evidence" value="ECO:0007669"/>
    <property type="project" value="UniProtKB-EC"/>
</dbReference>
<dbReference type="GO" id="GO:0006281">
    <property type="term" value="P:DNA repair"/>
    <property type="evidence" value="ECO:0007669"/>
    <property type="project" value="UniProtKB-KW"/>
</dbReference>
<dbReference type="Gene3D" id="2.40.50.140">
    <property type="entry name" value="Nucleic acid-binding proteins"/>
    <property type="match status" value="1"/>
</dbReference>
<evidence type="ECO:0000313" key="15">
    <source>
        <dbReference type="Proteomes" id="UP000198510"/>
    </source>
</evidence>
<evidence type="ECO:0000256" key="1">
    <source>
        <dbReference type="ARBA" id="ARBA00012727"/>
    </source>
</evidence>
<evidence type="ECO:0000313" key="14">
    <source>
        <dbReference type="EMBL" id="SDL24938.1"/>
    </source>
</evidence>
<dbReference type="InterPro" id="IPR036599">
    <property type="entry name" value="DNA_ligase_N_sf"/>
</dbReference>
<dbReference type="EMBL" id="FNFO01000005">
    <property type="protein sequence ID" value="SDL24938.1"/>
    <property type="molecule type" value="Genomic_DNA"/>
</dbReference>
<keyword evidence="7" id="KW-0227">DNA damage</keyword>
<dbReference type="Proteomes" id="UP000198510">
    <property type="component" value="Unassembled WGS sequence"/>
</dbReference>
<dbReference type="InterPro" id="IPR012308">
    <property type="entry name" value="DNA_ligase_ATP-dep_N"/>
</dbReference>
<keyword evidence="15" id="KW-1185">Reference proteome</keyword>
<dbReference type="Pfam" id="PF04679">
    <property type="entry name" value="DNA_ligase_A_C"/>
    <property type="match status" value="1"/>
</dbReference>
<dbReference type="GO" id="GO:0003677">
    <property type="term" value="F:DNA binding"/>
    <property type="evidence" value="ECO:0007669"/>
    <property type="project" value="InterPro"/>
</dbReference>
<dbReference type="Pfam" id="PF01068">
    <property type="entry name" value="DNA_ligase_A_M"/>
    <property type="match status" value="1"/>
</dbReference>
<evidence type="ECO:0000256" key="2">
    <source>
        <dbReference type="ARBA" id="ARBA00022598"/>
    </source>
</evidence>
<dbReference type="SUPFAM" id="SSF117018">
    <property type="entry name" value="ATP-dependent DNA ligase DNA-binding domain"/>
    <property type="match status" value="1"/>
</dbReference>
<evidence type="ECO:0000256" key="12">
    <source>
        <dbReference type="ARBA" id="ARBA00034003"/>
    </source>
</evidence>
<dbReference type="NCBIfam" id="TIGR04120">
    <property type="entry name" value="DNA_lig_bact"/>
    <property type="match status" value="1"/>
</dbReference>
<dbReference type="SUPFAM" id="SSF56091">
    <property type="entry name" value="DNA ligase/mRNA capping enzyme, catalytic domain"/>
    <property type="match status" value="1"/>
</dbReference>
<dbReference type="GO" id="GO:0046872">
    <property type="term" value="F:metal ion binding"/>
    <property type="evidence" value="ECO:0007669"/>
    <property type="project" value="UniProtKB-KW"/>
</dbReference>
<dbReference type="STRING" id="1075417.SAMN05421823_10513"/>
<dbReference type="PANTHER" id="PTHR45674">
    <property type="entry name" value="DNA LIGASE 1/3 FAMILY MEMBER"/>
    <property type="match status" value="1"/>
</dbReference>
<dbReference type="GO" id="GO:0005524">
    <property type="term" value="F:ATP binding"/>
    <property type="evidence" value="ECO:0007669"/>
    <property type="project" value="UniProtKB-KW"/>
</dbReference>
<dbReference type="PROSITE" id="PS50160">
    <property type="entry name" value="DNA_LIGASE_A3"/>
    <property type="match status" value="1"/>
</dbReference>
<dbReference type="InterPro" id="IPR026333">
    <property type="entry name" value="ATP_dep_DNA_lig_pp_1105_fam"/>
</dbReference>
<dbReference type="CDD" id="cd07972">
    <property type="entry name" value="OBF_DNA_ligase_Arch_LigB"/>
    <property type="match status" value="1"/>
</dbReference>
<evidence type="ECO:0000256" key="6">
    <source>
        <dbReference type="ARBA" id="ARBA00022741"/>
    </source>
</evidence>
<dbReference type="Pfam" id="PF04675">
    <property type="entry name" value="DNA_ligase_A_N"/>
    <property type="match status" value="1"/>
</dbReference>
<keyword evidence="11" id="KW-0131">Cell cycle</keyword>
<dbReference type="InterPro" id="IPR012309">
    <property type="entry name" value="DNA_ligase_ATP-dep_C"/>
</dbReference>
<evidence type="ECO:0000256" key="8">
    <source>
        <dbReference type="ARBA" id="ARBA00022840"/>
    </source>
</evidence>
<dbReference type="InterPro" id="IPR050191">
    <property type="entry name" value="ATP-dep_DNA_ligase"/>
</dbReference>
<dbReference type="GO" id="GO:0006260">
    <property type="term" value="P:DNA replication"/>
    <property type="evidence" value="ECO:0007669"/>
    <property type="project" value="UniProtKB-KW"/>
</dbReference>
<evidence type="ECO:0000256" key="10">
    <source>
        <dbReference type="ARBA" id="ARBA00023204"/>
    </source>
</evidence>
<feature type="domain" description="ATP-dependent DNA ligase family profile" evidence="13">
    <location>
        <begin position="302"/>
        <end position="432"/>
    </location>
</feature>
<evidence type="ECO:0000256" key="7">
    <source>
        <dbReference type="ARBA" id="ARBA00022763"/>
    </source>
</evidence>
<dbReference type="InterPro" id="IPR012310">
    <property type="entry name" value="DNA_ligase_ATP-dep_cent"/>
</dbReference>
<reference evidence="14 15" key="1">
    <citation type="submission" date="2016-10" db="EMBL/GenBank/DDBJ databases">
        <authorList>
            <person name="de Groot N.N."/>
        </authorList>
    </citation>
    <scope>NUCLEOTIDE SEQUENCE [LARGE SCALE GENOMIC DNA]</scope>
    <source>
        <strain evidence="14 15">DSM 25186</strain>
    </source>
</reference>
<evidence type="ECO:0000256" key="4">
    <source>
        <dbReference type="ARBA" id="ARBA00022705"/>
    </source>
</evidence>
<organism evidence="14 15">
    <name type="scientific">Catalinimonas alkaloidigena</name>
    <dbReference type="NCBI Taxonomy" id="1075417"/>
    <lineage>
        <taxon>Bacteria</taxon>
        <taxon>Pseudomonadati</taxon>
        <taxon>Bacteroidota</taxon>
        <taxon>Cytophagia</taxon>
        <taxon>Cytophagales</taxon>
        <taxon>Catalimonadaceae</taxon>
        <taxon>Catalinimonas</taxon>
    </lineage>
</organism>
<dbReference type="EC" id="6.5.1.1" evidence="1"/>
<dbReference type="RefSeq" id="WP_089682897.1">
    <property type="nucleotide sequence ID" value="NZ_FNFO01000005.1"/>
</dbReference>
<keyword evidence="3" id="KW-0132">Cell division</keyword>
<sequence>MKQFAQLYQQLDQTNKTNKKVAILKEYFQTANDADKIWTIALFSHRRPRRQVNTTQLRQWATEAADIPLWLFEESYHVVGDLAETVALLLPPPDSTSDRSLSEWIDWLQTLSAMPEPERKEALVSAWREQTPAERMVFTKLLTGNFRIGISRNLMERALAEATEVEKASLSHRLMGNWQPGETSFEQLILQEDADEDHSRPYPFFLAHPVEEPETLGEPNAWQAEWKWDGIRSQTIKRNDTLYIWSRGEELVTDKYPELAPLGDYLPEGTVIDGELLPFRDGRPLPFGILQTRIGRKTLTPKLLKEAPVVIYAYDLLEWQGESLRSQPLHERRAMLERLVEDVHLPILHLSPKVPSVSWEALRELRSTAREFGAEGLMLKRLESPYRVGRQRGDWWKWKVEPLTIDGVLVYAQRGTGRRADLYSDYTFAVWDGPNLVPFTKAYSGLTDAEMRRVDAFVKRNTREKFGPVRTVTPKLVFELAFEGIQASKRHKSGVALRFPRILRWREDKPKEEADTLETLQEMLQLYGS</sequence>
<evidence type="ECO:0000256" key="11">
    <source>
        <dbReference type="ARBA" id="ARBA00023306"/>
    </source>
</evidence>
<dbReference type="Gene3D" id="3.30.470.30">
    <property type="entry name" value="DNA ligase/mRNA capping enzyme"/>
    <property type="match status" value="1"/>
</dbReference>
<evidence type="ECO:0000256" key="3">
    <source>
        <dbReference type="ARBA" id="ARBA00022618"/>
    </source>
</evidence>
<dbReference type="InterPro" id="IPR012340">
    <property type="entry name" value="NA-bd_OB-fold"/>
</dbReference>
<dbReference type="GO" id="GO:0006310">
    <property type="term" value="P:DNA recombination"/>
    <property type="evidence" value="ECO:0007669"/>
    <property type="project" value="UniProtKB-KW"/>
</dbReference>
<evidence type="ECO:0000256" key="5">
    <source>
        <dbReference type="ARBA" id="ARBA00022723"/>
    </source>
</evidence>
<keyword evidence="4" id="KW-0235">DNA replication</keyword>
<protein>
    <recommendedName>
        <fullName evidence="1">DNA ligase (ATP)</fullName>
        <ecNumber evidence="1">6.5.1.1</ecNumber>
    </recommendedName>
</protein>
<accession>A0A1G9II65</accession>
<dbReference type="Gene3D" id="1.10.3260.10">
    <property type="entry name" value="DNA ligase, ATP-dependent, N-terminal domain"/>
    <property type="match status" value="1"/>
</dbReference>